<dbReference type="PANTHER" id="PTHR33112:SF16">
    <property type="entry name" value="HETEROKARYON INCOMPATIBILITY DOMAIN-CONTAINING PROTEIN"/>
    <property type="match status" value="1"/>
</dbReference>
<name>A0A9P5Y282_9AGAR</name>
<feature type="domain" description="Heterokaryon incompatibility" evidence="2">
    <location>
        <begin position="295"/>
        <end position="440"/>
    </location>
</feature>
<feature type="compositionally biased region" description="Low complexity" evidence="1">
    <location>
        <begin position="29"/>
        <end position="38"/>
    </location>
</feature>
<sequence>MEAKRPGYGNPSMRVRFSSPIPSSGHYVSPTPSHSPSTPDEDNILPPSHLPSPVSFVLGAPSPIGAQTSGDLHQGTFSPTENVLPSLDAQKMVCATCWGTVFSTQSFHTAWLAKSAPRRLKSAGLLYITPTWAEVQHSIDSMQCSWCGFVSRMIMDSYLWETPPPADRTFQLRFRFSQRDTVDDSSGDTGPYAPSVNADSATYIFLAVDNKPDFKFCVHTTEGDPSARYIPQREVLVDVNSATAYNLVNNCISRCIRHKFCPAPHPTPLPTRVIDCIDPDWPRLLVNLEVKEEKYVALSYVWGCKEQPHCTTQTNLQSYVENIPLEYIPKTILDALTVTRALGLRYLWVDAFCIIQDSEEDKAREIRQIRRIFHGAYTTIIAASADTVYDGFLHERNPPEPPATTLPFYCLDGVLGTMDVRMGQHAPANPIDERAWCLEEHVLSPRRLIYSSHTLQYECQTMHVNVNGAPNFVSPKNGIPYLPYSIFLSQLEISPGSNTTKDSHTIWDSILTAYTRRTVTKARDRLNALAGVAEQFQRVWPDSKYVAGLWDHHFPGCLLWNNTGGSQCYVRPEKSLAPSWSWASINGEVTTDFLEDINEGILCDRDSILVDIIAANSINPYGSVKFGSLIIDTILQPALWHPGSAMLFDVDTSSLPDWVPSEQDKIGDVMPDTLEPESEDVREVKLAVMRDTGYSLHGLVLITATDPDPSTEYQDLTFRRVGFFKVRTSDRPELAQWIQSSSQHIKLV</sequence>
<gene>
    <name evidence="3" type="ORF">BDZ94DRAFT_1220736</name>
</gene>
<evidence type="ECO:0000313" key="4">
    <source>
        <dbReference type="Proteomes" id="UP000807353"/>
    </source>
</evidence>
<dbReference type="Pfam" id="PF06985">
    <property type="entry name" value="HET"/>
    <property type="match status" value="1"/>
</dbReference>
<dbReference type="InterPro" id="IPR010730">
    <property type="entry name" value="HET"/>
</dbReference>
<organism evidence="3 4">
    <name type="scientific">Collybia nuda</name>
    <dbReference type="NCBI Taxonomy" id="64659"/>
    <lineage>
        <taxon>Eukaryota</taxon>
        <taxon>Fungi</taxon>
        <taxon>Dikarya</taxon>
        <taxon>Basidiomycota</taxon>
        <taxon>Agaricomycotina</taxon>
        <taxon>Agaricomycetes</taxon>
        <taxon>Agaricomycetidae</taxon>
        <taxon>Agaricales</taxon>
        <taxon>Tricholomatineae</taxon>
        <taxon>Clitocybaceae</taxon>
        <taxon>Collybia</taxon>
    </lineage>
</organism>
<evidence type="ECO:0000313" key="3">
    <source>
        <dbReference type="EMBL" id="KAF9461943.1"/>
    </source>
</evidence>
<comment type="caution">
    <text evidence="3">The sequence shown here is derived from an EMBL/GenBank/DDBJ whole genome shotgun (WGS) entry which is preliminary data.</text>
</comment>
<dbReference type="AlphaFoldDB" id="A0A9P5Y282"/>
<dbReference type="PANTHER" id="PTHR33112">
    <property type="entry name" value="DOMAIN PROTEIN, PUTATIVE-RELATED"/>
    <property type="match status" value="1"/>
</dbReference>
<evidence type="ECO:0000256" key="1">
    <source>
        <dbReference type="SAM" id="MobiDB-lite"/>
    </source>
</evidence>
<accession>A0A9P5Y282</accession>
<feature type="region of interest" description="Disordered" evidence="1">
    <location>
        <begin position="1"/>
        <end position="46"/>
    </location>
</feature>
<dbReference type="EMBL" id="MU150277">
    <property type="protein sequence ID" value="KAF9461943.1"/>
    <property type="molecule type" value="Genomic_DNA"/>
</dbReference>
<reference evidence="3" key="1">
    <citation type="submission" date="2020-11" db="EMBL/GenBank/DDBJ databases">
        <authorList>
            <consortium name="DOE Joint Genome Institute"/>
            <person name="Ahrendt S."/>
            <person name="Riley R."/>
            <person name="Andreopoulos W."/>
            <person name="Labutti K."/>
            <person name="Pangilinan J."/>
            <person name="Ruiz-Duenas F.J."/>
            <person name="Barrasa J.M."/>
            <person name="Sanchez-Garcia M."/>
            <person name="Camarero S."/>
            <person name="Miyauchi S."/>
            <person name="Serrano A."/>
            <person name="Linde D."/>
            <person name="Babiker R."/>
            <person name="Drula E."/>
            <person name="Ayuso-Fernandez I."/>
            <person name="Pacheco R."/>
            <person name="Padilla G."/>
            <person name="Ferreira P."/>
            <person name="Barriuso J."/>
            <person name="Kellner H."/>
            <person name="Castanera R."/>
            <person name="Alfaro M."/>
            <person name="Ramirez L."/>
            <person name="Pisabarro A.G."/>
            <person name="Kuo A."/>
            <person name="Tritt A."/>
            <person name="Lipzen A."/>
            <person name="He G."/>
            <person name="Yan M."/>
            <person name="Ng V."/>
            <person name="Cullen D."/>
            <person name="Martin F."/>
            <person name="Rosso M.-N."/>
            <person name="Henrissat B."/>
            <person name="Hibbett D."/>
            <person name="Martinez A.T."/>
            <person name="Grigoriev I.V."/>
        </authorList>
    </citation>
    <scope>NUCLEOTIDE SEQUENCE</scope>
    <source>
        <strain evidence="3">CBS 247.69</strain>
    </source>
</reference>
<proteinExistence type="predicted"/>
<dbReference type="OrthoDB" id="5125733at2759"/>
<protein>
    <submittedName>
        <fullName evidence="3">Heterokaryon incompatibility protein-domain-containing protein</fullName>
    </submittedName>
</protein>
<evidence type="ECO:0000259" key="2">
    <source>
        <dbReference type="Pfam" id="PF06985"/>
    </source>
</evidence>
<dbReference type="Proteomes" id="UP000807353">
    <property type="component" value="Unassembled WGS sequence"/>
</dbReference>
<keyword evidence="4" id="KW-1185">Reference proteome</keyword>